<reference evidence="5" key="1">
    <citation type="submission" date="2023-03" db="EMBL/GenBank/DDBJ databases">
        <title>Actinoallomurus iriomotensis NBRC 103684.</title>
        <authorList>
            <person name="Ichikawa N."/>
            <person name="Sato H."/>
            <person name="Tonouchi N."/>
        </authorList>
    </citation>
    <scope>NUCLEOTIDE SEQUENCE</scope>
    <source>
        <strain evidence="5">NBRC 103684</strain>
    </source>
</reference>
<dbReference type="Pfam" id="PF22725">
    <property type="entry name" value="GFO_IDH_MocA_C3"/>
    <property type="match status" value="1"/>
</dbReference>
<dbReference type="Proteomes" id="UP001165074">
    <property type="component" value="Unassembled WGS sequence"/>
</dbReference>
<dbReference type="InterPro" id="IPR000683">
    <property type="entry name" value="Gfo/Idh/MocA-like_OxRdtase_N"/>
</dbReference>
<dbReference type="AlphaFoldDB" id="A0A9W6S037"/>
<dbReference type="EMBL" id="BSTK01000002">
    <property type="protein sequence ID" value="GLY83307.1"/>
    <property type="molecule type" value="Genomic_DNA"/>
</dbReference>
<gene>
    <name evidence="5" type="ORF">Airi02_012370</name>
</gene>
<dbReference type="SUPFAM" id="SSF51735">
    <property type="entry name" value="NAD(P)-binding Rossmann-fold domains"/>
    <property type="match status" value="1"/>
</dbReference>
<organism evidence="5 6">
    <name type="scientific">Actinoallomurus iriomotensis</name>
    <dbReference type="NCBI Taxonomy" id="478107"/>
    <lineage>
        <taxon>Bacteria</taxon>
        <taxon>Bacillati</taxon>
        <taxon>Actinomycetota</taxon>
        <taxon>Actinomycetes</taxon>
        <taxon>Streptosporangiales</taxon>
        <taxon>Thermomonosporaceae</taxon>
        <taxon>Actinoallomurus</taxon>
    </lineage>
</organism>
<dbReference type="GO" id="GO:0000166">
    <property type="term" value="F:nucleotide binding"/>
    <property type="evidence" value="ECO:0007669"/>
    <property type="project" value="InterPro"/>
</dbReference>
<name>A0A9W6S037_9ACTN</name>
<proteinExistence type="inferred from homology"/>
<evidence type="ECO:0000259" key="4">
    <source>
        <dbReference type="Pfam" id="PF22725"/>
    </source>
</evidence>
<evidence type="ECO:0000256" key="2">
    <source>
        <dbReference type="ARBA" id="ARBA00023002"/>
    </source>
</evidence>
<dbReference type="Pfam" id="PF01408">
    <property type="entry name" value="GFO_IDH_MocA"/>
    <property type="match status" value="1"/>
</dbReference>
<comment type="similarity">
    <text evidence="1">Belongs to the Gfo/Idh/MocA family.</text>
</comment>
<dbReference type="InterPro" id="IPR036291">
    <property type="entry name" value="NAD(P)-bd_dom_sf"/>
</dbReference>
<evidence type="ECO:0000256" key="1">
    <source>
        <dbReference type="ARBA" id="ARBA00010928"/>
    </source>
</evidence>
<dbReference type="Gene3D" id="3.40.50.720">
    <property type="entry name" value="NAD(P)-binding Rossmann-like Domain"/>
    <property type="match status" value="1"/>
</dbReference>
<evidence type="ECO:0000259" key="3">
    <source>
        <dbReference type="Pfam" id="PF01408"/>
    </source>
</evidence>
<evidence type="ECO:0000313" key="5">
    <source>
        <dbReference type="EMBL" id="GLY83307.1"/>
    </source>
</evidence>
<feature type="domain" description="Gfo/Idh/MocA-like oxidoreductase N-terminal" evidence="3">
    <location>
        <begin position="1"/>
        <end position="118"/>
    </location>
</feature>
<protein>
    <submittedName>
        <fullName evidence="5">Oxidoreductase</fullName>
    </submittedName>
</protein>
<dbReference type="InterPro" id="IPR055170">
    <property type="entry name" value="GFO_IDH_MocA-like_dom"/>
</dbReference>
<evidence type="ECO:0000313" key="6">
    <source>
        <dbReference type="Proteomes" id="UP001165074"/>
    </source>
</evidence>
<comment type="caution">
    <text evidence="5">The sequence shown here is derived from an EMBL/GenBank/DDBJ whole genome shotgun (WGS) entry which is preliminary data.</text>
</comment>
<dbReference type="SUPFAM" id="SSF55347">
    <property type="entry name" value="Glyceraldehyde-3-phosphate dehydrogenase-like, C-terminal domain"/>
    <property type="match status" value="1"/>
</dbReference>
<feature type="domain" description="GFO/IDH/MocA-like oxidoreductase" evidence="4">
    <location>
        <begin position="126"/>
        <end position="246"/>
    </location>
</feature>
<dbReference type="RefSeq" id="WP_285567560.1">
    <property type="nucleotide sequence ID" value="NZ_BSTK01000002.1"/>
</dbReference>
<accession>A0A9W6S037</accession>
<keyword evidence="6" id="KW-1185">Reference proteome</keyword>
<sequence>MRIGLLGAGRIGAVHAETIAGLPAVSGLVVHDTDTRTARALADKFGAEHAGDVDGLLGSGIDGLVVATPTGTHAEHIRAGVRAGLPIFCEKPVAGDIGETRDVLAEVTAAAVPLQVGFQRRFDAGYQTIRQAVRDGRLGRLHTLRACTSDPAPPPPEYLPGSGGIFRDCSVHDYDIVRWVTGREVTEVYATGAAGGGAFFAAADDVDTAASVLTLDDGTLAVCTATRYNGAGYDVRLEACGDAATLVAGLTDEAPLVSAEGAAWPAGTPARSFTERFHAAYVAELTAFTELVAGIRPSPCTGADALSAFLVAEAADRSRRSGRPVRVAEVAR</sequence>
<dbReference type="GO" id="GO:0016491">
    <property type="term" value="F:oxidoreductase activity"/>
    <property type="evidence" value="ECO:0007669"/>
    <property type="project" value="UniProtKB-KW"/>
</dbReference>
<dbReference type="PANTHER" id="PTHR42840:SF3">
    <property type="entry name" value="BINDING ROSSMANN FOLD OXIDOREDUCTASE, PUTATIVE (AFU_ORTHOLOGUE AFUA_2G10240)-RELATED"/>
    <property type="match status" value="1"/>
</dbReference>
<dbReference type="Gene3D" id="3.30.360.10">
    <property type="entry name" value="Dihydrodipicolinate Reductase, domain 2"/>
    <property type="match status" value="1"/>
</dbReference>
<dbReference type="PANTHER" id="PTHR42840">
    <property type="entry name" value="NAD(P)-BINDING ROSSMANN-FOLD SUPERFAMILY PROTEIN-RELATED"/>
    <property type="match status" value="1"/>
</dbReference>
<keyword evidence="2" id="KW-0560">Oxidoreductase</keyword>